<dbReference type="EMBL" id="UXSR01006063">
    <property type="protein sequence ID" value="VDD84204.1"/>
    <property type="molecule type" value="Genomic_DNA"/>
</dbReference>
<dbReference type="Proteomes" id="UP000267029">
    <property type="component" value="Unassembled WGS sequence"/>
</dbReference>
<protein>
    <submittedName>
        <fullName evidence="4">Ricin B lectin domain-containing protein</fullName>
    </submittedName>
</protein>
<reference evidence="2 3" key="2">
    <citation type="submission" date="2018-10" db="EMBL/GenBank/DDBJ databases">
        <authorList>
            <consortium name="Pathogen Informatics"/>
        </authorList>
    </citation>
    <scope>NUCLEOTIDE SEQUENCE [LARGE SCALE GENOMIC DNA]</scope>
</reference>
<dbReference type="AlphaFoldDB" id="A0A0R3UQQ1"/>
<evidence type="ECO:0000313" key="2">
    <source>
        <dbReference type="EMBL" id="VDD84204.1"/>
    </source>
</evidence>
<name>A0A0R3UQQ1_MESCO</name>
<evidence type="ECO:0000313" key="4">
    <source>
        <dbReference type="WBParaSite" id="MCOS_0001020601-mRNA-1"/>
    </source>
</evidence>
<reference evidence="4" key="1">
    <citation type="submission" date="2017-02" db="UniProtKB">
        <authorList>
            <consortium name="WormBaseParasite"/>
        </authorList>
    </citation>
    <scope>IDENTIFICATION</scope>
</reference>
<evidence type="ECO:0000256" key="1">
    <source>
        <dbReference type="SAM" id="MobiDB-lite"/>
    </source>
</evidence>
<accession>A0A0R3UQQ1</accession>
<feature type="region of interest" description="Disordered" evidence="1">
    <location>
        <begin position="1"/>
        <end position="38"/>
    </location>
</feature>
<proteinExistence type="predicted"/>
<sequence length="66" mass="7144">MGCLDRNDLHPGHNRTSDVQSGVIRREDPRSGGGQPWKICDGGELGLTMDTAAPVSMRMVDLCDSM</sequence>
<dbReference type="WBParaSite" id="MCOS_0001020601-mRNA-1">
    <property type="protein sequence ID" value="MCOS_0001020601-mRNA-1"/>
    <property type="gene ID" value="MCOS_0001020601"/>
</dbReference>
<organism evidence="4">
    <name type="scientific">Mesocestoides corti</name>
    <name type="common">Flatworm</name>
    <dbReference type="NCBI Taxonomy" id="53468"/>
    <lineage>
        <taxon>Eukaryota</taxon>
        <taxon>Metazoa</taxon>
        <taxon>Spiralia</taxon>
        <taxon>Lophotrochozoa</taxon>
        <taxon>Platyhelminthes</taxon>
        <taxon>Cestoda</taxon>
        <taxon>Eucestoda</taxon>
        <taxon>Cyclophyllidea</taxon>
        <taxon>Mesocestoididae</taxon>
        <taxon>Mesocestoides</taxon>
    </lineage>
</organism>
<keyword evidence="3" id="KW-1185">Reference proteome</keyword>
<feature type="compositionally biased region" description="Basic and acidic residues" evidence="1">
    <location>
        <begin position="1"/>
        <end position="11"/>
    </location>
</feature>
<evidence type="ECO:0000313" key="3">
    <source>
        <dbReference type="Proteomes" id="UP000267029"/>
    </source>
</evidence>
<gene>
    <name evidence="2" type="ORF">MCOS_LOCUS10207</name>
</gene>